<dbReference type="PANTHER" id="PTHR30105:SF2">
    <property type="entry name" value="DIVERGENT POLYSACCHARIDE DEACETYLASE SUPERFAMILY"/>
    <property type="match status" value="1"/>
</dbReference>
<dbReference type="InterPro" id="IPR006837">
    <property type="entry name" value="Divergent_DAC"/>
</dbReference>
<dbReference type="Gene3D" id="3.20.20.370">
    <property type="entry name" value="Glycoside hydrolase/deacetylase"/>
    <property type="match status" value="1"/>
</dbReference>
<accession>A0ABW4JY66</accession>
<evidence type="ECO:0000313" key="2">
    <source>
        <dbReference type="EMBL" id="MFD1695633.1"/>
    </source>
</evidence>
<dbReference type="Pfam" id="PF04748">
    <property type="entry name" value="Polysacc_deac_2"/>
    <property type="match status" value="1"/>
</dbReference>
<dbReference type="InterPro" id="IPR011330">
    <property type="entry name" value="Glyco_hydro/deAcase_b/a-brl"/>
</dbReference>
<organism evidence="2 3">
    <name type="scientific">Roseibium aestuarii</name>
    <dbReference type="NCBI Taxonomy" id="2600299"/>
    <lineage>
        <taxon>Bacteria</taxon>
        <taxon>Pseudomonadati</taxon>
        <taxon>Pseudomonadota</taxon>
        <taxon>Alphaproteobacteria</taxon>
        <taxon>Hyphomicrobiales</taxon>
        <taxon>Stappiaceae</taxon>
        <taxon>Roseibium</taxon>
    </lineage>
</organism>
<reference evidence="3" key="1">
    <citation type="journal article" date="2019" name="Int. J. Syst. Evol. Microbiol.">
        <title>The Global Catalogue of Microorganisms (GCM) 10K type strain sequencing project: providing services to taxonomists for standard genome sequencing and annotation.</title>
        <authorList>
            <consortium name="The Broad Institute Genomics Platform"/>
            <consortium name="The Broad Institute Genome Sequencing Center for Infectious Disease"/>
            <person name="Wu L."/>
            <person name="Ma J."/>
        </authorList>
    </citation>
    <scope>NUCLEOTIDE SEQUENCE [LARGE SCALE GENOMIC DNA]</scope>
    <source>
        <strain evidence="3">JCM 3369</strain>
    </source>
</reference>
<comment type="caution">
    <text evidence="2">The sequence shown here is derived from an EMBL/GenBank/DDBJ whole genome shotgun (WGS) entry which is preliminary data.</text>
</comment>
<dbReference type="CDD" id="cd10936">
    <property type="entry name" value="CE4_DAC2"/>
    <property type="match status" value="1"/>
</dbReference>
<keyword evidence="3" id="KW-1185">Reference proteome</keyword>
<keyword evidence="1" id="KW-0472">Membrane</keyword>
<sequence length="379" mass="41105">MASEDLTAPLGLGKRRLLRLPFGLIGTGLLSVVLTTGLVWMLVVDDPLGGEPIAMVPVGTDIAGLSQRDIEVVEIRPTLEDGALGPNLRPDAASNMLGPRYDLQKHAGQNEITRVDLINPDPRVVERSAYGYLPAVSDDGIRPLDVYARPVVSEYHSVPRIAIIVGGMGLSQTGTESALGLLPADVTLALAPYGENLDRWMQQAREKGHELLLQMPMEPYDFPDNDPGPHTLLVSLTPQEMADRFNWLLTRVTNYVGVINDMGARFMATRPSLQYVFENLTKRGLMFVDDGSSSRSVAGEVAAEVRTPFSGVDVVLDAVPREDEINAKLLQLEGVARARGVAVASASALPVTVRLLEAWSRDLEERGLMLVPVSATIDR</sequence>
<dbReference type="PANTHER" id="PTHR30105">
    <property type="entry name" value="UNCHARACTERIZED YIBQ-RELATED"/>
    <property type="match status" value="1"/>
</dbReference>
<evidence type="ECO:0000256" key="1">
    <source>
        <dbReference type="SAM" id="Phobius"/>
    </source>
</evidence>
<proteinExistence type="predicted"/>
<keyword evidence="1" id="KW-0812">Transmembrane</keyword>
<dbReference type="EMBL" id="JBHUFA010000001">
    <property type="protein sequence ID" value="MFD1695633.1"/>
    <property type="molecule type" value="Genomic_DNA"/>
</dbReference>
<dbReference type="Proteomes" id="UP001597327">
    <property type="component" value="Unassembled WGS sequence"/>
</dbReference>
<dbReference type="RefSeq" id="WP_149890655.1">
    <property type="nucleotide sequence ID" value="NZ_JBHUFA010000001.1"/>
</dbReference>
<name>A0ABW4JY66_9HYPH</name>
<keyword evidence="1" id="KW-1133">Transmembrane helix</keyword>
<dbReference type="SUPFAM" id="SSF88713">
    <property type="entry name" value="Glycoside hydrolase/deacetylase"/>
    <property type="match status" value="1"/>
</dbReference>
<feature type="transmembrane region" description="Helical" evidence="1">
    <location>
        <begin position="20"/>
        <end position="43"/>
    </location>
</feature>
<gene>
    <name evidence="2" type="ORF">ACFSC7_08905</name>
</gene>
<protein>
    <submittedName>
        <fullName evidence="2">Divergent polysaccharide deacetylase family protein</fullName>
    </submittedName>
</protein>
<evidence type="ECO:0000313" key="3">
    <source>
        <dbReference type="Proteomes" id="UP001597327"/>
    </source>
</evidence>